<accession>A0A3D9C370</accession>
<keyword evidence="2" id="KW-1185">Reference proteome</keyword>
<dbReference type="InterPro" id="IPR013785">
    <property type="entry name" value="Aldolase_TIM"/>
</dbReference>
<dbReference type="RefSeq" id="WP_115972853.1">
    <property type="nucleotide sequence ID" value="NZ_QNVT01000026.1"/>
</dbReference>
<evidence type="ECO:0000313" key="2">
    <source>
        <dbReference type="Proteomes" id="UP000256686"/>
    </source>
</evidence>
<sequence>MKYFTLFSNILITKGANRILISDLQRNASELYPLEFYDLIEQLKKNSIEEILETYNDESQDIVKEYVEILLNNEYGFITENDRDGNFPALSHQYSEPNSINNLFIEMADIRLLNRLKDSVENLEIRHMVIYSSRSLTLEEIINIDRTFSSSALKGIEIISPFHSAIDRLFIQKLNHSTERIYNLIFYLCTQKPFKIKDEFRFSLNFVKEPLKISSCGKVDMKYFNTNLPKVLEAINHNSCLYKKMGIDQEGNIKNCPLMAESFGNIQKISLEDALLQPGFKRYWDITKDAIEGCKDCEFRYICTDCRAYTERSHYTQENRDISKPLKCGYNPYTNEWKDWSKNPLKQKTIQYYGIRKTK</sequence>
<protein>
    <submittedName>
        <fullName evidence="1">Grasp-with-spasm system SPASM domain peptide maturase</fullName>
    </submittedName>
</protein>
<name>A0A3D9C370_9FLAO</name>
<comment type="caution">
    <text evidence="1">The sequence shown here is derived from an EMBL/GenBank/DDBJ whole genome shotgun (WGS) entry which is preliminary data.</text>
</comment>
<dbReference type="SUPFAM" id="SSF102114">
    <property type="entry name" value="Radical SAM enzymes"/>
    <property type="match status" value="1"/>
</dbReference>
<reference evidence="2" key="1">
    <citation type="submission" date="2018-06" db="EMBL/GenBank/DDBJ databases">
        <authorList>
            <person name="Lum Nde A."/>
            <person name="Hugo C."/>
        </authorList>
    </citation>
    <scope>NUCLEOTIDE SEQUENCE [LARGE SCALE GENOMIC DNA]</scope>
    <source>
        <strain evidence="2">1_F178</strain>
    </source>
</reference>
<dbReference type="InterPro" id="IPR026497">
    <property type="entry name" value="GRASP-with-SPASM"/>
</dbReference>
<dbReference type="EMBL" id="QNVT01000026">
    <property type="protein sequence ID" value="REC60317.1"/>
    <property type="molecule type" value="Genomic_DNA"/>
</dbReference>
<dbReference type="InterPro" id="IPR023885">
    <property type="entry name" value="4Fe4S-binding_SPASM_dom"/>
</dbReference>
<gene>
    <name evidence="1" type="primary">gwsS</name>
    <name evidence="1" type="ORF">DRF65_21815</name>
</gene>
<dbReference type="AlphaFoldDB" id="A0A3D9C370"/>
<dbReference type="Gene3D" id="3.20.20.70">
    <property type="entry name" value="Aldolase class I"/>
    <property type="match status" value="1"/>
</dbReference>
<evidence type="ECO:0000313" key="1">
    <source>
        <dbReference type="EMBL" id="REC60317.1"/>
    </source>
</evidence>
<dbReference type="NCBIfam" id="TIGR04085">
    <property type="entry name" value="rSAM_more_4Fe4S"/>
    <property type="match status" value="1"/>
</dbReference>
<dbReference type="NCBIfam" id="TIGR04193">
    <property type="entry name" value="SPASM_w_grasp"/>
    <property type="match status" value="1"/>
</dbReference>
<proteinExistence type="predicted"/>
<dbReference type="InterPro" id="IPR058240">
    <property type="entry name" value="rSAM_sf"/>
</dbReference>
<organism evidence="1 2">
    <name type="scientific">Chryseobacterium pennae</name>
    <dbReference type="NCBI Taxonomy" id="2258962"/>
    <lineage>
        <taxon>Bacteria</taxon>
        <taxon>Pseudomonadati</taxon>
        <taxon>Bacteroidota</taxon>
        <taxon>Flavobacteriia</taxon>
        <taxon>Flavobacteriales</taxon>
        <taxon>Weeksellaceae</taxon>
        <taxon>Chryseobacterium group</taxon>
        <taxon>Chryseobacterium</taxon>
    </lineage>
</organism>
<dbReference type="Proteomes" id="UP000256686">
    <property type="component" value="Unassembled WGS sequence"/>
</dbReference>